<reference evidence="1 2" key="1">
    <citation type="submission" date="2014-09" db="EMBL/GenBank/DDBJ databases">
        <authorList>
            <person name="Magalhaes I.L.F."/>
            <person name="Oliveira U."/>
            <person name="Santos F.R."/>
            <person name="Vidigal T.H.D.A."/>
            <person name="Brescovit A.D."/>
            <person name="Santos A.J."/>
        </authorList>
    </citation>
    <scope>NUCLEOTIDE SEQUENCE [LARGE SCALE GENOMIC DNA]</scope>
</reference>
<dbReference type="AlphaFoldDB" id="A0A0P1BBW6"/>
<dbReference type="EMBL" id="CCYA01000206">
    <property type="protein sequence ID" value="CEH13185.1"/>
    <property type="molecule type" value="Genomic_DNA"/>
</dbReference>
<dbReference type="Proteomes" id="UP000054845">
    <property type="component" value="Unassembled WGS sequence"/>
</dbReference>
<dbReference type="STRING" id="401625.A0A0P1BBW6"/>
<name>A0A0P1BBW6_9BASI</name>
<protein>
    <submittedName>
        <fullName evidence="1">Peroxisomal membrane protein 4</fullName>
    </submittedName>
</protein>
<organism evidence="1 2">
    <name type="scientific">Ceraceosorus bombacis</name>
    <dbReference type="NCBI Taxonomy" id="401625"/>
    <lineage>
        <taxon>Eukaryota</taxon>
        <taxon>Fungi</taxon>
        <taxon>Dikarya</taxon>
        <taxon>Basidiomycota</taxon>
        <taxon>Ustilaginomycotina</taxon>
        <taxon>Exobasidiomycetes</taxon>
        <taxon>Ceraceosorales</taxon>
        <taxon>Ceraceosoraceae</taxon>
        <taxon>Ceraceosorus</taxon>
    </lineage>
</organism>
<evidence type="ECO:0000313" key="1">
    <source>
        <dbReference type="EMBL" id="CEH13185.1"/>
    </source>
</evidence>
<dbReference type="GO" id="GO:0005778">
    <property type="term" value="C:peroxisomal membrane"/>
    <property type="evidence" value="ECO:0007669"/>
    <property type="project" value="TreeGrafter"/>
</dbReference>
<dbReference type="OrthoDB" id="39659at2759"/>
<dbReference type="PANTHER" id="PTHR15460:SF3">
    <property type="entry name" value="PEROXISOMAL MEMBRANE PROTEIN 4"/>
    <property type="match status" value="1"/>
</dbReference>
<keyword evidence="2" id="KW-1185">Reference proteome</keyword>
<sequence length="207" mass="23331">MSDATKALESIILNPVYHDPLAVVKAARNGLVYGAKIRFPHALVMSILFGRGSMQDRMRFVFKATKQHSLNLCKFASLYKALTILLRRTNGGKPRSLDSFIGGVVGGYVVFGERNAVNEQIVLYCIARVVSALLPREPVAENWPSHKPIPTDSKTFTIFAGLVWGAVMWTFDQRRQTLQNGLVNSMDYLYINAEKWNSLRNFLWHNA</sequence>
<evidence type="ECO:0000313" key="2">
    <source>
        <dbReference type="Proteomes" id="UP000054845"/>
    </source>
</evidence>
<dbReference type="Pfam" id="PF02466">
    <property type="entry name" value="Tim17"/>
    <property type="match status" value="1"/>
</dbReference>
<dbReference type="PANTHER" id="PTHR15460">
    <property type="entry name" value="PEROXISOMAL MEMBRANE PROTEIN 4"/>
    <property type="match status" value="1"/>
</dbReference>
<proteinExistence type="predicted"/>
<accession>A0A0P1BBW6</accession>
<dbReference type="PIRSF" id="PIRSF013674">
    <property type="entry name" value="PXMP4"/>
    <property type="match status" value="1"/>
</dbReference>
<dbReference type="InterPro" id="IPR019531">
    <property type="entry name" value="Pmp4"/>
</dbReference>